<evidence type="ECO:0000256" key="1">
    <source>
        <dbReference type="ARBA" id="ARBA00005762"/>
    </source>
</evidence>
<dbReference type="Proteomes" id="UP000887575">
    <property type="component" value="Unassembled WGS sequence"/>
</dbReference>
<evidence type="ECO:0000256" key="4">
    <source>
        <dbReference type="ARBA" id="ARBA00022679"/>
    </source>
</evidence>
<evidence type="ECO:0000256" key="8">
    <source>
        <dbReference type="ARBA" id="ARBA00048744"/>
    </source>
</evidence>
<evidence type="ECO:0000259" key="10">
    <source>
        <dbReference type="Pfam" id="PF05183"/>
    </source>
</evidence>
<accession>A0AAF3F5M6</accession>
<evidence type="ECO:0000313" key="16">
    <source>
        <dbReference type="WBParaSite" id="MBELARI_LOCUS21691"/>
    </source>
</evidence>
<keyword evidence="15" id="KW-1185">Reference proteome</keyword>
<dbReference type="InterPro" id="IPR057596">
    <property type="entry name" value="RDRP_core"/>
</dbReference>
<evidence type="ECO:0000256" key="2">
    <source>
        <dbReference type="ARBA" id="ARBA00012494"/>
    </source>
</evidence>
<keyword evidence="5" id="KW-0548">Nucleotidyltransferase</keyword>
<feature type="domain" description="RDRP core" evidence="10">
    <location>
        <begin position="455"/>
        <end position="1062"/>
    </location>
</feature>
<dbReference type="GO" id="GO:0003723">
    <property type="term" value="F:RNA binding"/>
    <property type="evidence" value="ECO:0007669"/>
    <property type="project" value="UniProtKB-KW"/>
</dbReference>
<dbReference type="Pfam" id="PF24934">
    <property type="entry name" value="DUF7752"/>
    <property type="match status" value="1"/>
</dbReference>
<evidence type="ECO:0000256" key="5">
    <source>
        <dbReference type="ARBA" id="ARBA00022695"/>
    </source>
</evidence>
<dbReference type="EC" id="2.7.7.48" evidence="2"/>
<dbReference type="InterPro" id="IPR007855">
    <property type="entry name" value="RDRP"/>
</dbReference>
<dbReference type="InterPro" id="IPR056654">
    <property type="entry name" value="DUF7752"/>
</dbReference>
<dbReference type="Pfam" id="PF05183">
    <property type="entry name" value="RdRP"/>
    <property type="match status" value="1"/>
</dbReference>
<evidence type="ECO:0000256" key="3">
    <source>
        <dbReference type="ARBA" id="ARBA00022484"/>
    </source>
</evidence>
<evidence type="ECO:0000259" key="14">
    <source>
        <dbReference type="Pfam" id="PF26253"/>
    </source>
</evidence>
<dbReference type="PANTHER" id="PTHR23079">
    <property type="entry name" value="RNA-DEPENDENT RNA POLYMERASE"/>
    <property type="match status" value="1"/>
</dbReference>
<feature type="domain" description="RDRP C-terminal head" evidence="14">
    <location>
        <begin position="1085"/>
        <end position="1270"/>
    </location>
</feature>
<feature type="compositionally biased region" description="Basic and acidic residues" evidence="9">
    <location>
        <begin position="595"/>
        <end position="609"/>
    </location>
</feature>
<feature type="domain" description="DUF7636" evidence="11">
    <location>
        <begin position="1478"/>
        <end position="1573"/>
    </location>
</feature>
<comment type="similarity">
    <text evidence="1">Belongs to the RdRP family.</text>
</comment>
<evidence type="ECO:0000259" key="11">
    <source>
        <dbReference type="Pfam" id="PF24642"/>
    </source>
</evidence>
<dbReference type="WBParaSite" id="MBELARI_LOCUS21691">
    <property type="protein sequence ID" value="MBELARI_LOCUS21691"/>
    <property type="gene ID" value="MBELARI_LOCUS21691"/>
</dbReference>
<feature type="domain" description="PH-like" evidence="13">
    <location>
        <begin position="130"/>
        <end position="337"/>
    </location>
</feature>
<reference evidence="16" key="1">
    <citation type="submission" date="2024-02" db="UniProtKB">
        <authorList>
            <consortium name="WormBaseParasite"/>
        </authorList>
    </citation>
    <scope>IDENTIFICATION</scope>
</reference>
<evidence type="ECO:0000256" key="7">
    <source>
        <dbReference type="ARBA" id="ARBA00023158"/>
    </source>
</evidence>
<evidence type="ECO:0000259" key="12">
    <source>
        <dbReference type="Pfam" id="PF24934"/>
    </source>
</evidence>
<feature type="domain" description="DUF7752" evidence="12">
    <location>
        <begin position="1344"/>
        <end position="1422"/>
    </location>
</feature>
<dbReference type="GO" id="GO:0030422">
    <property type="term" value="P:siRNA processing"/>
    <property type="evidence" value="ECO:0007669"/>
    <property type="project" value="TreeGrafter"/>
</dbReference>
<keyword evidence="6" id="KW-0694">RNA-binding</keyword>
<feature type="region of interest" description="Disordered" evidence="9">
    <location>
        <begin position="588"/>
        <end position="609"/>
    </location>
</feature>
<evidence type="ECO:0000313" key="15">
    <source>
        <dbReference type="Proteomes" id="UP000887575"/>
    </source>
</evidence>
<dbReference type="Pfam" id="PF24642">
    <property type="entry name" value="DUF7636"/>
    <property type="match status" value="1"/>
</dbReference>
<dbReference type="InterPro" id="IPR056053">
    <property type="entry name" value="DUF7636"/>
</dbReference>
<organism evidence="15 16">
    <name type="scientific">Mesorhabditis belari</name>
    <dbReference type="NCBI Taxonomy" id="2138241"/>
    <lineage>
        <taxon>Eukaryota</taxon>
        <taxon>Metazoa</taxon>
        <taxon>Ecdysozoa</taxon>
        <taxon>Nematoda</taxon>
        <taxon>Chromadorea</taxon>
        <taxon>Rhabditida</taxon>
        <taxon>Rhabditina</taxon>
        <taxon>Rhabditomorpha</taxon>
        <taxon>Rhabditoidea</taxon>
        <taxon>Rhabditidae</taxon>
        <taxon>Mesorhabditinae</taxon>
        <taxon>Mesorhabditis</taxon>
    </lineage>
</organism>
<keyword evidence="7" id="KW-0943">RNA-mediated gene silencing</keyword>
<evidence type="ECO:0000256" key="6">
    <source>
        <dbReference type="ARBA" id="ARBA00022884"/>
    </source>
</evidence>
<dbReference type="PANTHER" id="PTHR23079:SF57">
    <property type="entry name" value="RNA-DIRECTED RNA POLYMERASE"/>
    <property type="match status" value="1"/>
</dbReference>
<proteinExistence type="inferred from homology"/>
<keyword evidence="3" id="KW-0696">RNA-directed RNA polymerase</keyword>
<evidence type="ECO:0000256" key="9">
    <source>
        <dbReference type="SAM" id="MobiDB-lite"/>
    </source>
</evidence>
<dbReference type="GO" id="GO:0003968">
    <property type="term" value="F:RNA-directed RNA polymerase activity"/>
    <property type="evidence" value="ECO:0007669"/>
    <property type="project" value="UniProtKB-KW"/>
</dbReference>
<dbReference type="InterPro" id="IPR057493">
    <property type="entry name" value="PH_RdRP-assoc"/>
</dbReference>
<dbReference type="GO" id="GO:0031380">
    <property type="term" value="C:nuclear RNA-directed RNA polymerase complex"/>
    <property type="evidence" value="ECO:0007669"/>
    <property type="project" value="TreeGrafter"/>
</dbReference>
<dbReference type="Pfam" id="PF25359">
    <property type="entry name" value="PH_met_RdRP"/>
    <property type="match status" value="1"/>
</dbReference>
<dbReference type="InterPro" id="IPR058752">
    <property type="entry name" value="RDRP_C_head"/>
</dbReference>
<protein>
    <recommendedName>
        <fullName evidence="2">RNA-directed RNA polymerase</fullName>
        <ecNumber evidence="2">2.7.7.48</ecNumber>
    </recommendedName>
</protein>
<evidence type="ECO:0000259" key="13">
    <source>
        <dbReference type="Pfam" id="PF25359"/>
    </source>
</evidence>
<comment type="catalytic activity">
    <reaction evidence="8">
        <text>RNA(n) + a ribonucleoside 5'-triphosphate = RNA(n+1) + diphosphate</text>
        <dbReference type="Rhea" id="RHEA:21248"/>
        <dbReference type="Rhea" id="RHEA-COMP:14527"/>
        <dbReference type="Rhea" id="RHEA-COMP:17342"/>
        <dbReference type="ChEBI" id="CHEBI:33019"/>
        <dbReference type="ChEBI" id="CHEBI:61557"/>
        <dbReference type="ChEBI" id="CHEBI:140395"/>
        <dbReference type="EC" id="2.7.7.48"/>
    </reaction>
</comment>
<keyword evidence="4" id="KW-0808">Transferase</keyword>
<sequence length="1590" mass="183357">MKEPPRSTRKPPSVQLGDAKPARFHFLFDKDGHDQMKGFFDFADWKESCIQQGLLLKKISDFIAKEEPNGEQDEEVHVEISSLFWSVKLIPFLKKLQSRIQNDFKLQAQLTPTIELPSAAIFTRRLCKPHNFSASTIYFGNFSNRGKLFVHWEISTRKMDQPSDISKLSEHLNPITAEFIHDEMNAYFKFNNFEFEKFDDNFIADITYTLRLPYKNVKRMYVDFDAKQPGRGESPNPVYMLHFHTAYPVEIFRLTAKQKERPSGGPQYGEGDRCRSIFRGRDYDDHPLRRNGDNDCIADSPVFSVAFSARSWTDKQMYTLLSRLHHIGGITIYVTPIQLVLKILKPGPNLRDLEAIDYVKHDRDNYIQILKQDAKDDQDDLFTLRYLVEAVLSRGAPAKKVIHALEDLVDSIENLHVNRSIHDAFYYLLNHPAERQELTGAAQKRRIYESAKGCVQMGNRVIREYGGQNSNNLLRVVFREDAGGLLRNLVKHDFIIRRAGALLSLGLDIGGVHFSHLGQSNSQLRDQGSYFIRGDINYANEIRAALGKFNKLKTVPKIVARMGQCFTQSRESGVNLVRTDYRTECDVRGGSSTTEIKDKTGGPSTRKEEPYTFSDGVGRISQKYFREVATLCDHRYRDYTPSVVQFRFRGFKGVLTMDPTLDHYAVFLDKLNLNQQEVNFYQKTLCSAIHNTSKLILLLNIGPSGVALNRPFINILCQVAEAQGKHVHQRVQERIRLLLEKHAFRCAKVLCDEKIARDKLKELPNRLNVDYLTVISGMHLTSEPFFRSLLKTAVHYSLRRTLGKEQIEIPHNLGRSMFGVIDESGLLQYGQVFIQYTKTINARISLHKAATEIREGPVLITKNPAIVGGDVRMFTAVNIPELRHLVDVVVFPQYGPRPHPDEMAGSDLDGDEYSVIWDPELFFEHNQKAMNFVKHEAREIKDILPEEFRNEMIEFIIEYMKNDMIGMVSTAHLVQSDHYGIFEEISEKLAEQHSIAVDFAKTGVPPDRLEPKWTKKKTTGEDGELVEYSIPGTKYTRCPDFMHRDYDPVYRCRRTVGIVYRGIKEVQELLKGSVEDDSEIAIELDPTFEYPGWETMIKEAQEHFEEWVHSVKRILERYGVATAAELLTGCILEMRNKAMEKEGDQVTYFTTGQTIETTMTNLWITFRKNFFESSKEGHCYIDDYNSVTEAYQEVWVNEHYPLNRYVVSNSSTDPKVKKMKQKAVAYYRIAYERASKERGDRSIFTAFPWLVWDVLNLLKKDRVHDSKKIEAVYEETHAKEFHVRLCEFITDYCQRNEQVIQEVKEKLDSIVDLRKILFDSLENRKYVLPECIREANDKLTDFWTLCCFIAEWINKSEIQGIRDLHVVILFIRFANGELLTSKTQKFRQSNDEMLVEDAGQLVLDFLEYLAGRAFLLDPMTSFEEYGLDSYLTGVEWQNVHKAARRTLYTISFSGHFDTLIGVAENENKEVSANASLHIHEDAPFITEFEDSTDVNLATVRDELISALGLVDLQLRRAYRGAPKQSGRVRVTAMGSADSIRRLRRLLIIDSIDNWEYFGEDLEKEYAKRVTQRVKLLNKPGGLALEEEEDL</sequence>
<name>A0AAF3F5M6_9BILA</name>
<dbReference type="Pfam" id="PF26253">
    <property type="entry name" value="RdRP_head"/>
    <property type="match status" value="1"/>
</dbReference>